<dbReference type="EMBL" id="GISG01188200">
    <property type="protein sequence ID" value="MBA4655576.1"/>
    <property type="molecule type" value="Transcribed_RNA"/>
</dbReference>
<reference evidence="2" key="2">
    <citation type="submission" date="2020-07" db="EMBL/GenBank/DDBJ databases">
        <authorList>
            <person name="Vera ALvarez R."/>
            <person name="Arias-Moreno D.M."/>
            <person name="Jimenez-Jacinto V."/>
            <person name="Jimenez-Bremont J.F."/>
            <person name="Swaminathan K."/>
            <person name="Moose S.P."/>
            <person name="Guerrero-Gonzalez M.L."/>
            <person name="Marino-Ramirez L."/>
            <person name="Landsman D."/>
            <person name="Rodriguez-Kessler M."/>
            <person name="Delgado-Sanchez P."/>
        </authorList>
    </citation>
    <scope>NUCLEOTIDE SEQUENCE</scope>
    <source>
        <tissue evidence="2">Cladode</tissue>
    </source>
</reference>
<feature type="compositionally biased region" description="Polar residues" evidence="1">
    <location>
        <begin position="30"/>
        <end position="52"/>
    </location>
</feature>
<proteinExistence type="predicted"/>
<evidence type="ECO:0000313" key="2">
    <source>
        <dbReference type="EMBL" id="MBA4655576.1"/>
    </source>
</evidence>
<feature type="compositionally biased region" description="Low complexity" evidence="1">
    <location>
        <begin position="15"/>
        <end position="28"/>
    </location>
</feature>
<feature type="region of interest" description="Disordered" evidence="1">
    <location>
        <begin position="1"/>
        <end position="57"/>
    </location>
</feature>
<organism evidence="2">
    <name type="scientific">Opuntia streptacantha</name>
    <name type="common">Prickly pear cactus</name>
    <name type="synonym">Opuntia cardona</name>
    <dbReference type="NCBI Taxonomy" id="393608"/>
    <lineage>
        <taxon>Eukaryota</taxon>
        <taxon>Viridiplantae</taxon>
        <taxon>Streptophyta</taxon>
        <taxon>Embryophyta</taxon>
        <taxon>Tracheophyta</taxon>
        <taxon>Spermatophyta</taxon>
        <taxon>Magnoliopsida</taxon>
        <taxon>eudicotyledons</taxon>
        <taxon>Gunneridae</taxon>
        <taxon>Pentapetalae</taxon>
        <taxon>Caryophyllales</taxon>
        <taxon>Cactineae</taxon>
        <taxon>Cactaceae</taxon>
        <taxon>Opuntioideae</taxon>
        <taxon>Opuntia</taxon>
    </lineage>
</organism>
<feature type="compositionally biased region" description="Basic and acidic residues" evidence="1">
    <location>
        <begin position="1"/>
        <end position="10"/>
    </location>
</feature>
<dbReference type="AlphaFoldDB" id="A0A7C9A0A9"/>
<reference evidence="2" key="1">
    <citation type="journal article" date="2013" name="J. Plant Res.">
        <title>Effect of fungi and light on seed germination of three Opuntia species from semiarid lands of central Mexico.</title>
        <authorList>
            <person name="Delgado-Sanchez P."/>
            <person name="Jimenez-Bremont J.F."/>
            <person name="Guerrero-Gonzalez Mde L."/>
            <person name="Flores J."/>
        </authorList>
    </citation>
    <scope>NUCLEOTIDE SEQUENCE</scope>
    <source>
        <tissue evidence="2">Cladode</tissue>
    </source>
</reference>
<sequence>MGLDPLHKDQYPQVSGSDFSSRSSGERGLTPSSTKLHSLNSSPNTQESQPFFSHQVPPLKLSSSKTYMPFVRIFLNHQHNCLEFSTPLLQLSSTCSRFPLREQTRSKLNPN</sequence>
<accession>A0A7C9A0A9</accession>
<name>A0A7C9A0A9_OPUST</name>
<evidence type="ECO:0000256" key="1">
    <source>
        <dbReference type="SAM" id="MobiDB-lite"/>
    </source>
</evidence>
<protein>
    <submittedName>
        <fullName evidence="2">Uncharacterized protein</fullName>
    </submittedName>
</protein>